<dbReference type="VEuPathDB" id="AmoebaDB:KM1_018970"/>
<sequence>MIGVVLVLLVLGSEGSSFNLNEDPVKLFEQFKQEYKKEYVNLVEELRRKAVFIKNVKMMREHNAKESSYTMGINKFADMEGNELLATSSKIQNNRRMGARRIQEKIKTEKVNLTKQTLKQAVPANYTLCTSEAEYNYCGTNNIDQNVCGGCYAVGPAQHLSTIYAYLTKQADNNKPKRKMLSAQQLIDCNTESWGGCGGGFAENVLNSVDGIYYADDYPFIDGNTECEDPTDCTRFKHECKKLNLGYPLKFATSNKFTHFANKNWEEIKEIIYTYHGFISAMKVTESLYRYSGGIYKSQSCTGQITDHVITVDGYGECDGHKFLWVRNSWGNDWGVEGGHFKIDWDTLCGINGIDHYEDGSQLQNNLYVEMELGDGDTADYNPQDGAGENKQDPIGCVVVSPTGDNDNKTTGIVITLFVLLMTFFI</sequence>
<dbReference type="InterPro" id="IPR013128">
    <property type="entry name" value="Peptidase_C1A"/>
</dbReference>
<feature type="signal peptide" evidence="2">
    <location>
        <begin position="1"/>
        <end position="15"/>
    </location>
</feature>
<gene>
    <name evidence="5" type="ORF">CL6EHI_117650</name>
</gene>
<dbReference type="SMART" id="SM00848">
    <property type="entry name" value="Inhibitor_I29"/>
    <property type="match status" value="1"/>
</dbReference>
<dbReference type="EMBL" id="BDEQ01000001">
    <property type="protein sequence ID" value="GAT96965.1"/>
    <property type="molecule type" value="Genomic_DNA"/>
</dbReference>
<evidence type="ECO:0000313" key="6">
    <source>
        <dbReference type="Proteomes" id="UP000078387"/>
    </source>
</evidence>
<dbReference type="Proteomes" id="UP000078387">
    <property type="component" value="Unassembled WGS sequence"/>
</dbReference>
<comment type="similarity">
    <text evidence="1">Belongs to the peptidase C1 family.</text>
</comment>
<evidence type="ECO:0000259" key="3">
    <source>
        <dbReference type="SMART" id="SM00645"/>
    </source>
</evidence>
<dbReference type="SMART" id="SM00645">
    <property type="entry name" value="Pept_C1"/>
    <property type="match status" value="1"/>
</dbReference>
<dbReference type="InterPro" id="IPR013201">
    <property type="entry name" value="Prot_inhib_I29"/>
</dbReference>
<proteinExistence type="inferred from homology"/>
<comment type="caution">
    <text evidence="5">The sequence shown here is derived from an EMBL/GenBank/DDBJ whole genome shotgun (WGS) entry which is preliminary data.</text>
</comment>
<dbReference type="VEuPathDB" id="AmoebaDB:KM1_018960"/>
<reference evidence="5 6" key="1">
    <citation type="submission" date="2016-05" db="EMBL/GenBank/DDBJ databases">
        <title>First whole genome sequencing of Entamoeba histolytica HM1:IMSS-clone-6.</title>
        <authorList>
            <person name="Mukherjee Avik.K."/>
            <person name="Izumyama S."/>
            <person name="Nakada-Tsukui K."/>
            <person name="Nozaki T."/>
        </authorList>
    </citation>
    <scope>NUCLEOTIDE SEQUENCE [LARGE SCALE GENOMIC DNA]</scope>
    <source>
        <strain evidence="5 6">HM1:IMSS clone 6</strain>
    </source>
</reference>
<dbReference type="Pfam" id="PF08246">
    <property type="entry name" value="Inhibitor_I29"/>
    <property type="match status" value="1"/>
</dbReference>
<dbReference type="FunFam" id="3.90.70.10:FF:000213">
    <property type="entry name" value="Cysteine protease 11"/>
    <property type="match status" value="1"/>
</dbReference>
<dbReference type="SUPFAM" id="SSF54001">
    <property type="entry name" value="Cysteine proteinases"/>
    <property type="match status" value="1"/>
</dbReference>
<keyword evidence="5" id="KW-0645">Protease</keyword>
<keyword evidence="5" id="KW-0378">Hydrolase</keyword>
<dbReference type="VEuPathDB" id="AmoebaDB:EHI_117650"/>
<dbReference type="Gene3D" id="3.90.70.10">
    <property type="entry name" value="Cysteine proteinases"/>
    <property type="match status" value="1"/>
</dbReference>
<name>A0A5K1V3C4_ENTHI</name>
<protein>
    <submittedName>
        <fullName evidence="5">Cysteine protease putative</fullName>
    </submittedName>
</protein>
<dbReference type="VEuPathDB" id="AmoebaDB:EHI7A_055420"/>
<dbReference type="GO" id="GO:0008234">
    <property type="term" value="F:cysteine-type peptidase activity"/>
    <property type="evidence" value="ECO:0007669"/>
    <property type="project" value="InterPro"/>
</dbReference>
<dbReference type="InterPro" id="IPR039417">
    <property type="entry name" value="Peptidase_C1A_papain-like"/>
</dbReference>
<dbReference type="CDD" id="cd02248">
    <property type="entry name" value="Peptidase_C1A"/>
    <property type="match status" value="1"/>
</dbReference>
<feature type="chain" id="PRO_5023928181" evidence="2">
    <location>
        <begin position="16"/>
        <end position="426"/>
    </location>
</feature>
<keyword evidence="2" id="KW-0732">Signal</keyword>
<dbReference type="PANTHER" id="PTHR12411">
    <property type="entry name" value="CYSTEINE PROTEASE FAMILY C1-RELATED"/>
    <property type="match status" value="1"/>
</dbReference>
<dbReference type="VEuPathDB" id="AmoebaDB:EHI8A_053430"/>
<dbReference type="AlphaFoldDB" id="A0A5K1V3C4"/>
<organism evidence="5 6">
    <name type="scientific">Entamoeba histolytica</name>
    <dbReference type="NCBI Taxonomy" id="5759"/>
    <lineage>
        <taxon>Eukaryota</taxon>
        <taxon>Amoebozoa</taxon>
        <taxon>Evosea</taxon>
        <taxon>Archamoebae</taxon>
        <taxon>Mastigamoebida</taxon>
        <taxon>Entamoebidae</taxon>
        <taxon>Entamoeba</taxon>
    </lineage>
</organism>
<dbReference type="GO" id="GO:0006508">
    <property type="term" value="P:proteolysis"/>
    <property type="evidence" value="ECO:0007669"/>
    <property type="project" value="UniProtKB-KW"/>
</dbReference>
<evidence type="ECO:0000256" key="2">
    <source>
        <dbReference type="SAM" id="SignalP"/>
    </source>
</evidence>
<evidence type="ECO:0000313" key="5">
    <source>
        <dbReference type="EMBL" id="GAT96965.1"/>
    </source>
</evidence>
<dbReference type="Pfam" id="PF00112">
    <property type="entry name" value="Peptidase_C1"/>
    <property type="match status" value="1"/>
</dbReference>
<dbReference type="VEuPathDB" id="AmoebaDB:EHI5A_056230"/>
<feature type="domain" description="Peptidase C1A papain C-terminal" evidence="3">
    <location>
        <begin position="122"/>
        <end position="360"/>
    </location>
</feature>
<dbReference type="InterPro" id="IPR000668">
    <property type="entry name" value="Peptidase_C1A_C"/>
</dbReference>
<dbReference type="OMA" id="CKSADWI"/>
<evidence type="ECO:0000256" key="1">
    <source>
        <dbReference type="ARBA" id="ARBA00008455"/>
    </source>
</evidence>
<feature type="domain" description="Cathepsin propeptide inhibitor" evidence="4">
    <location>
        <begin position="28"/>
        <end position="84"/>
    </location>
</feature>
<dbReference type="InterPro" id="IPR038765">
    <property type="entry name" value="Papain-like_cys_pep_sf"/>
</dbReference>
<accession>A0A5K1V3C4</accession>
<evidence type="ECO:0000259" key="4">
    <source>
        <dbReference type="SMART" id="SM00848"/>
    </source>
</evidence>